<proteinExistence type="inferred from homology"/>
<dbReference type="PANTHER" id="PTHR12246">
    <property type="entry name" value="PALMITOYLTRANSFERASE ZDHHC16"/>
    <property type="match status" value="1"/>
</dbReference>
<keyword evidence="2 7" id="KW-0808">Transferase</keyword>
<comment type="catalytic activity">
    <reaction evidence="7">
        <text>L-cysteinyl-[protein] + hexadecanoyl-CoA = S-hexadecanoyl-L-cysteinyl-[protein] + CoA</text>
        <dbReference type="Rhea" id="RHEA:36683"/>
        <dbReference type="Rhea" id="RHEA-COMP:10131"/>
        <dbReference type="Rhea" id="RHEA-COMP:11032"/>
        <dbReference type="ChEBI" id="CHEBI:29950"/>
        <dbReference type="ChEBI" id="CHEBI:57287"/>
        <dbReference type="ChEBI" id="CHEBI:57379"/>
        <dbReference type="ChEBI" id="CHEBI:74151"/>
        <dbReference type="EC" id="2.3.1.225"/>
    </reaction>
</comment>
<feature type="transmembrane region" description="Helical" evidence="7">
    <location>
        <begin position="60"/>
        <end position="79"/>
    </location>
</feature>
<feature type="transmembrane region" description="Helical" evidence="7">
    <location>
        <begin position="20"/>
        <end position="48"/>
    </location>
</feature>
<feature type="transmembrane region" description="Helical" evidence="7">
    <location>
        <begin position="302"/>
        <end position="333"/>
    </location>
</feature>
<evidence type="ECO:0000313" key="9">
    <source>
        <dbReference type="EMBL" id="KOF68585.1"/>
    </source>
</evidence>
<evidence type="ECO:0000256" key="6">
    <source>
        <dbReference type="ARBA" id="ARBA00023315"/>
    </source>
</evidence>
<dbReference type="OrthoDB" id="302728at2759"/>
<comment type="similarity">
    <text evidence="7">Belongs to the DHHC palmitoyltransferase family.</text>
</comment>
<dbReference type="KEGG" id="obi:106880947"/>
<evidence type="ECO:0000256" key="5">
    <source>
        <dbReference type="ARBA" id="ARBA00023136"/>
    </source>
</evidence>
<reference evidence="9" key="1">
    <citation type="submission" date="2015-07" db="EMBL/GenBank/DDBJ databases">
        <title>MeaNS - Measles Nucleotide Surveillance Program.</title>
        <authorList>
            <person name="Tran T."/>
            <person name="Druce J."/>
        </authorList>
    </citation>
    <scope>NUCLEOTIDE SEQUENCE</scope>
    <source>
        <strain evidence="9">UCB-OBI-ISO-001</strain>
        <tissue evidence="9">Gonad</tissue>
    </source>
</reference>
<evidence type="ECO:0000259" key="8">
    <source>
        <dbReference type="Pfam" id="PF01529"/>
    </source>
</evidence>
<name>A0A0L8FW01_OCTBM</name>
<keyword evidence="3 7" id="KW-0812">Transmembrane</keyword>
<evidence type="ECO:0000256" key="2">
    <source>
        <dbReference type="ARBA" id="ARBA00022679"/>
    </source>
</evidence>
<dbReference type="EC" id="2.3.1.225" evidence="7"/>
<evidence type="ECO:0000256" key="7">
    <source>
        <dbReference type="RuleBase" id="RU079119"/>
    </source>
</evidence>
<evidence type="ECO:0000256" key="4">
    <source>
        <dbReference type="ARBA" id="ARBA00022989"/>
    </source>
</evidence>
<dbReference type="GO" id="GO:0016020">
    <property type="term" value="C:membrane"/>
    <property type="evidence" value="ECO:0007669"/>
    <property type="project" value="UniProtKB-SubCell"/>
</dbReference>
<dbReference type="GO" id="GO:0019706">
    <property type="term" value="F:protein-cysteine S-palmitoyltransferase activity"/>
    <property type="evidence" value="ECO:0007669"/>
    <property type="project" value="UniProtKB-EC"/>
</dbReference>
<dbReference type="STRING" id="37653.A0A0L8FW01"/>
<sequence length="398" mass="44408">MMKRFMQLLFRQRKVSLSFVNYAGMCYTIVLSAVAVLVTTLIYIPFLYSHHTITFRALTLWTWFIFGNLAANYVLMLLSSTKSVYRGIKVTNPMMASASSSLPMSTSPSLSSSSSLSSSLLLSSSSSSSLNRGEVVHTKTDCASTGYYHSSTASLSWPTSASGSVLVSAFGSTGPSLSKTGYLVQPQQRPTPAPTLAPPPPKTSANWKFCSLCDHYAPPRSRHCPFCQRCILRHDHHCLFTGCCIGLYNQRYFIVFCVYGWIGSFKAASLTLLYLSYVRGSSLYTYLPPNAFFNLLFGDLDLSVFCIALLLYLLFTTHLACTYFMCWQLLLLARKQTANEYVKGMAPLQKSFRHHVKSVFGPYWLLNFIIPMFWTNPSSGYSGSSLLLDAPFTDLKRI</sequence>
<accession>A0A0L8FW01</accession>
<comment type="subcellular location">
    <subcellularLocation>
        <location evidence="1">Membrane</location>
        <topology evidence="1">Multi-pass membrane protein</topology>
    </subcellularLocation>
</comment>
<comment type="domain">
    <text evidence="7">The DHHC domain is required for palmitoyltransferase activity.</text>
</comment>
<dbReference type="PROSITE" id="PS50216">
    <property type="entry name" value="DHHC"/>
    <property type="match status" value="1"/>
</dbReference>
<keyword evidence="5 7" id="KW-0472">Membrane</keyword>
<gene>
    <name evidence="9" type="ORF">OCBIM_22006919mg</name>
</gene>
<protein>
    <recommendedName>
        <fullName evidence="7">Palmitoyltransferase</fullName>
        <ecNumber evidence="7">2.3.1.225</ecNumber>
    </recommendedName>
</protein>
<keyword evidence="6 7" id="KW-0012">Acyltransferase</keyword>
<dbReference type="InterPro" id="IPR039859">
    <property type="entry name" value="PFA4/ZDH16/20/ERF2-like"/>
</dbReference>
<feature type="domain" description="Palmitoyltransferase DHHC" evidence="8">
    <location>
        <begin position="206"/>
        <end position="343"/>
    </location>
</feature>
<organism evidence="9">
    <name type="scientific">Octopus bimaculoides</name>
    <name type="common">California two-spotted octopus</name>
    <dbReference type="NCBI Taxonomy" id="37653"/>
    <lineage>
        <taxon>Eukaryota</taxon>
        <taxon>Metazoa</taxon>
        <taxon>Spiralia</taxon>
        <taxon>Lophotrochozoa</taxon>
        <taxon>Mollusca</taxon>
        <taxon>Cephalopoda</taxon>
        <taxon>Coleoidea</taxon>
        <taxon>Octopodiformes</taxon>
        <taxon>Octopoda</taxon>
        <taxon>Incirrata</taxon>
        <taxon>Octopodidae</taxon>
        <taxon>Octopus</taxon>
    </lineage>
</organism>
<feature type="transmembrane region" description="Helical" evidence="7">
    <location>
        <begin position="252"/>
        <end position="277"/>
    </location>
</feature>
<dbReference type="Pfam" id="PF01529">
    <property type="entry name" value="DHHC"/>
    <property type="match status" value="1"/>
</dbReference>
<evidence type="ECO:0000256" key="1">
    <source>
        <dbReference type="ARBA" id="ARBA00004141"/>
    </source>
</evidence>
<evidence type="ECO:0000256" key="3">
    <source>
        <dbReference type="ARBA" id="ARBA00022692"/>
    </source>
</evidence>
<keyword evidence="4 7" id="KW-1133">Transmembrane helix</keyword>
<dbReference type="AlphaFoldDB" id="A0A0L8FW01"/>
<dbReference type="EMBL" id="KQ426143">
    <property type="protein sequence ID" value="KOF68585.1"/>
    <property type="molecule type" value="Genomic_DNA"/>
</dbReference>
<dbReference type="InterPro" id="IPR001594">
    <property type="entry name" value="Palmitoyltrfase_DHHC"/>
</dbReference>